<accession>A0A2C9VG61</accession>
<dbReference type="InterPro" id="IPR021786">
    <property type="entry name" value="Cdc5p/Cef1_C"/>
</dbReference>
<keyword evidence="5" id="KW-0677">Repeat</keyword>
<keyword evidence="6" id="KW-0227">DNA damage</keyword>
<dbReference type="CDD" id="cd11659">
    <property type="entry name" value="SANT_CDC5_II"/>
    <property type="match status" value="1"/>
</dbReference>
<dbReference type="Gramene" id="Manes.08G139000.1.v8.1">
    <property type="protein sequence ID" value="Manes.08G139000.1.v8.1.CDS"/>
    <property type="gene ID" value="Manes.08G139000.v8.1"/>
</dbReference>
<dbReference type="OMA" id="KMGMAGE"/>
<dbReference type="EMBL" id="CM004394">
    <property type="protein sequence ID" value="OAY44302.1"/>
    <property type="molecule type" value="Genomic_DNA"/>
</dbReference>
<dbReference type="GO" id="GO:0000974">
    <property type="term" value="C:Prp19 complex"/>
    <property type="evidence" value="ECO:0000318"/>
    <property type="project" value="GO_Central"/>
</dbReference>
<keyword evidence="4" id="KW-0747">Spliceosome</keyword>
<feature type="region of interest" description="Disordered" evidence="14">
    <location>
        <begin position="157"/>
        <end position="176"/>
    </location>
</feature>
<feature type="compositionally biased region" description="Basic and acidic residues" evidence="14">
    <location>
        <begin position="998"/>
        <end position="1008"/>
    </location>
</feature>
<comment type="subcellular location">
    <subcellularLocation>
        <location evidence="1">Nucleus</location>
    </subcellularLocation>
</comment>
<dbReference type="GO" id="GO:0005681">
    <property type="term" value="C:spliceosomal complex"/>
    <property type="evidence" value="ECO:0000318"/>
    <property type="project" value="GO_Central"/>
</dbReference>
<gene>
    <name evidence="17" type="ORF">MANES_08G139000v8</name>
</gene>
<feature type="domain" description="Myb-like" evidence="15">
    <location>
        <begin position="54"/>
        <end position="103"/>
    </location>
</feature>
<feature type="domain" description="HTH myb-type" evidence="16">
    <location>
        <begin position="2"/>
        <end position="57"/>
    </location>
</feature>
<feature type="region of interest" description="Disordered" evidence="14">
    <location>
        <begin position="381"/>
        <end position="421"/>
    </location>
</feature>
<dbReference type="Pfam" id="PF11831">
    <property type="entry name" value="Myb_Cef"/>
    <property type="match status" value="1"/>
</dbReference>
<dbReference type="Gene3D" id="1.10.10.60">
    <property type="entry name" value="Homeodomain-like"/>
    <property type="match status" value="2"/>
</dbReference>
<evidence type="ECO:0000259" key="16">
    <source>
        <dbReference type="PROSITE" id="PS51294"/>
    </source>
</evidence>
<keyword evidence="11" id="KW-0539">Nucleus</keyword>
<evidence type="ECO:0000256" key="2">
    <source>
        <dbReference type="ARBA" id="ARBA00010506"/>
    </source>
</evidence>
<sequence length="1017" mass="114640">MRIMIKGGVWKNTEDEILKAAVMKYGKNQWARISSLLVRKSAKQCKARWYEWLDPSIKKTEWTREEDEKLLHLAKLMPTQWRTIAPIVGRTPSQCLERYEKLLDAACVKDENYEPGDDPRKLRPGEIDPNPESKPARPDPVDMDEDEKEMLSEARARLANTRGKKAKRKAREKQLEEARRLASLQKRRELKAAGIDTRQRKRKRKGIDYNAEIPFEKRPPPGFFDVTDEDRPVEQPKFPTTIEELEGKRRVDVEAQLRKQDIAKNKIAQRQDAPSAILQANKLNDPETVRKRSKLMLPAPQISDHELEEIAKMGYASDLAGNEELTEGNGATRALLANYAQTPQQGMTPLRTPQRTPAGKGDAIMMEAENLARLRESQTPLLGGENPELHPSDFSGVTPKKREIQTPNPMLTPSATPGGVGLTPRIGMTPSRDGYSFGMTPKGTPIRDELHINEDMDLHDSAKLEQRRQADIRRNLRSGLSTLPQPKNEYQIVIQPPPEDHEEPEEKIEEDMSDRIARERAEEEARQEALLRKRSKVLQRELPRPPAASLELIRNSLLRADEDKSSFVPPTSIELADEMIRKELLLLLEHDNAKYPLDEKQNKEKKKGAKQAANRSAMFVPVIEDFEEDELKEADKLIEEEVQYICVAMGHESESVDVFVDAHRTCLSDLMYFPTRNAYGLSSVAGNVEKLAALQNEFENVKARLEAEREKALRLEKKVNVLTQGYQTRSERQLLPPIESILKQMDTAGTELECFQALQKQEQLAATHRINGLWEEVQKQKELEQTLQRRFGNLVAELERIQHLIADYRTLAKQQEEIAARNCALELAESAAKQAAMQNSETSEPMPSDDVGSSAPVDSSKLEISEQQINAAQEHMHASLKQEGTNADSQNKHAPMDTDASLSTDVPSVVEELHAARVPKADENNKDGVPANYLINQGDDISDVVVVEGNKLKEESVNVNASDIKISTDVIRDDAVAEDQQILMEITKPDGVVTKGGLGEDERSKSTYDEVNAVSSE</sequence>
<evidence type="ECO:0000313" key="17">
    <source>
        <dbReference type="EMBL" id="OAY44302.1"/>
    </source>
</evidence>
<proteinExistence type="inferred from homology"/>
<dbReference type="InterPro" id="IPR001005">
    <property type="entry name" value="SANT/Myb"/>
</dbReference>
<dbReference type="PROSITE" id="PS50090">
    <property type="entry name" value="MYB_LIKE"/>
    <property type="match status" value="2"/>
</dbReference>
<comment type="caution">
    <text evidence="17">The sequence shown here is derived from an EMBL/GenBank/DDBJ whole genome shotgun (WGS) entry which is preliminary data.</text>
</comment>
<dbReference type="InterPro" id="IPR047240">
    <property type="entry name" value="SANT_CDC5L_II"/>
</dbReference>
<feature type="compositionally biased region" description="Basic and acidic residues" evidence="14">
    <location>
        <begin position="113"/>
        <end position="126"/>
    </location>
</feature>
<evidence type="ECO:0000313" key="18">
    <source>
        <dbReference type="Proteomes" id="UP000091857"/>
    </source>
</evidence>
<name>A0A2C9VG61_MANES</name>
<dbReference type="OrthoDB" id="1410009at2759"/>
<dbReference type="STRING" id="3983.A0A2C9VG61"/>
<keyword evidence="10" id="KW-0234">DNA repair</keyword>
<evidence type="ECO:0000256" key="12">
    <source>
        <dbReference type="ARBA" id="ARBA00023306"/>
    </source>
</evidence>
<dbReference type="InterPro" id="IPR009057">
    <property type="entry name" value="Homeodomain-like_sf"/>
</dbReference>
<feature type="compositionally biased region" description="Polar residues" evidence="14">
    <location>
        <begin position="405"/>
        <end position="415"/>
    </location>
</feature>
<evidence type="ECO:0008006" key="19">
    <source>
        <dbReference type="Google" id="ProtNLM"/>
    </source>
</evidence>
<dbReference type="AlphaFoldDB" id="A0A2C9VG61"/>
<feature type="domain" description="HTH myb-type" evidence="16">
    <location>
        <begin position="58"/>
        <end position="107"/>
    </location>
</feature>
<evidence type="ECO:0000256" key="4">
    <source>
        <dbReference type="ARBA" id="ARBA00022728"/>
    </source>
</evidence>
<dbReference type="PANTHER" id="PTHR45885:SF1">
    <property type="entry name" value="CELL DIVISION CYCLE 5-LIKE PROTEIN"/>
    <property type="match status" value="1"/>
</dbReference>
<evidence type="ECO:0000256" key="1">
    <source>
        <dbReference type="ARBA" id="ARBA00004123"/>
    </source>
</evidence>
<evidence type="ECO:0000256" key="13">
    <source>
        <dbReference type="SAM" id="Coils"/>
    </source>
</evidence>
<keyword evidence="8" id="KW-0238">DNA-binding</keyword>
<keyword evidence="9" id="KW-0508">mRNA splicing</keyword>
<dbReference type="CDD" id="cd00167">
    <property type="entry name" value="SANT"/>
    <property type="match status" value="1"/>
</dbReference>
<feature type="region of interest" description="Disordered" evidence="14">
    <location>
        <begin position="113"/>
        <end position="150"/>
    </location>
</feature>
<dbReference type="SUPFAM" id="SSF46689">
    <property type="entry name" value="Homeodomain-like"/>
    <property type="match status" value="1"/>
</dbReference>
<evidence type="ECO:0000256" key="7">
    <source>
        <dbReference type="ARBA" id="ARBA00023054"/>
    </source>
</evidence>
<comment type="similarity">
    <text evidence="2">Belongs to the CEF1 family.</text>
</comment>
<dbReference type="InterPro" id="IPR047242">
    <property type="entry name" value="CDC5L/Cef1"/>
</dbReference>
<feature type="region of interest" description="Disordered" evidence="14">
    <location>
        <begin position="880"/>
        <end position="902"/>
    </location>
</feature>
<organism evidence="17 18">
    <name type="scientific">Manihot esculenta</name>
    <name type="common">Cassava</name>
    <name type="synonym">Jatropha manihot</name>
    <dbReference type="NCBI Taxonomy" id="3983"/>
    <lineage>
        <taxon>Eukaryota</taxon>
        <taxon>Viridiplantae</taxon>
        <taxon>Streptophyta</taxon>
        <taxon>Embryophyta</taxon>
        <taxon>Tracheophyta</taxon>
        <taxon>Spermatophyta</taxon>
        <taxon>Magnoliopsida</taxon>
        <taxon>eudicotyledons</taxon>
        <taxon>Gunneridae</taxon>
        <taxon>Pentapetalae</taxon>
        <taxon>rosids</taxon>
        <taxon>fabids</taxon>
        <taxon>Malpighiales</taxon>
        <taxon>Euphorbiaceae</taxon>
        <taxon>Crotonoideae</taxon>
        <taxon>Manihoteae</taxon>
        <taxon>Manihot</taxon>
    </lineage>
</organism>
<feature type="region of interest" description="Disordered" evidence="14">
    <location>
        <begin position="991"/>
        <end position="1017"/>
    </location>
</feature>
<evidence type="ECO:0000256" key="3">
    <source>
        <dbReference type="ARBA" id="ARBA00022664"/>
    </source>
</evidence>
<dbReference type="InterPro" id="IPR017930">
    <property type="entry name" value="Myb_dom"/>
</dbReference>
<keyword evidence="7 13" id="KW-0175">Coiled coil</keyword>
<dbReference type="GO" id="GO:0006355">
    <property type="term" value="P:regulation of DNA-templated transcription"/>
    <property type="evidence" value="ECO:0007669"/>
    <property type="project" value="UniProtKB-ARBA"/>
</dbReference>
<evidence type="ECO:0000256" key="10">
    <source>
        <dbReference type="ARBA" id="ARBA00023204"/>
    </source>
</evidence>
<keyword evidence="12" id="KW-0131">Cell cycle</keyword>
<feature type="region of interest" description="Disordered" evidence="14">
    <location>
        <begin position="834"/>
        <end position="861"/>
    </location>
</feature>
<evidence type="ECO:0000259" key="15">
    <source>
        <dbReference type="PROSITE" id="PS50090"/>
    </source>
</evidence>
<evidence type="ECO:0000256" key="5">
    <source>
        <dbReference type="ARBA" id="ARBA00022737"/>
    </source>
</evidence>
<keyword evidence="18" id="KW-1185">Reference proteome</keyword>
<protein>
    <recommendedName>
        <fullName evidence="19">Cell division cycle 5-like protein</fullName>
    </recommendedName>
</protein>
<feature type="compositionally biased region" description="Polar residues" evidence="14">
    <location>
        <begin position="836"/>
        <end position="845"/>
    </location>
</feature>
<dbReference type="PROSITE" id="PS51294">
    <property type="entry name" value="HTH_MYB"/>
    <property type="match status" value="2"/>
</dbReference>
<evidence type="ECO:0000256" key="6">
    <source>
        <dbReference type="ARBA" id="ARBA00022763"/>
    </source>
</evidence>
<feature type="compositionally biased region" description="Basic residues" evidence="14">
    <location>
        <begin position="162"/>
        <end position="171"/>
    </location>
</feature>
<dbReference type="SMART" id="SM00717">
    <property type="entry name" value="SANT"/>
    <property type="match status" value="2"/>
</dbReference>
<dbReference type="GO" id="GO:0003677">
    <property type="term" value="F:DNA binding"/>
    <property type="evidence" value="ECO:0007669"/>
    <property type="project" value="UniProtKB-KW"/>
</dbReference>
<dbReference type="PANTHER" id="PTHR45885">
    <property type="entry name" value="CELL DIVISION CYCLE 5-LIKE PROTEIN"/>
    <property type="match status" value="1"/>
</dbReference>
<dbReference type="FunFam" id="1.10.10.60:FF:000091">
    <property type="entry name" value="CDC5 cell division cycle 5-like"/>
    <property type="match status" value="1"/>
</dbReference>
<dbReference type="SMR" id="A0A2C9VG61"/>
<feature type="region of interest" description="Disordered" evidence="14">
    <location>
        <begin position="213"/>
        <end position="234"/>
    </location>
</feature>
<evidence type="ECO:0000256" key="11">
    <source>
        <dbReference type="ARBA" id="ARBA00023242"/>
    </source>
</evidence>
<dbReference type="GO" id="GO:0006281">
    <property type="term" value="P:DNA repair"/>
    <property type="evidence" value="ECO:0007669"/>
    <property type="project" value="UniProtKB-KW"/>
</dbReference>
<evidence type="ECO:0000256" key="8">
    <source>
        <dbReference type="ARBA" id="ARBA00023125"/>
    </source>
</evidence>
<dbReference type="Proteomes" id="UP000091857">
    <property type="component" value="Chromosome 8"/>
</dbReference>
<reference evidence="18" key="1">
    <citation type="journal article" date="2016" name="Nat. Biotechnol.">
        <title>Sequencing wild and cultivated cassava and related species reveals extensive interspecific hybridization and genetic diversity.</title>
        <authorList>
            <person name="Bredeson J.V."/>
            <person name="Lyons J.B."/>
            <person name="Prochnik S.E."/>
            <person name="Wu G.A."/>
            <person name="Ha C.M."/>
            <person name="Edsinger-Gonzales E."/>
            <person name="Grimwood J."/>
            <person name="Schmutz J."/>
            <person name="Rabbi I.Y."/>
            <person name="Egesi C."/>
            <person name="Nauluvula P."/>
            <person name="Lebot V."/>
            <person name="Ndunguru J."/>
            <person name="Mkamilo G."/>
            <person name="Bart R.S."/>
            <person name="Setter T.L."/>
            <person name="Gleadow R.M."/>
            <person name="Kulakow P."/>
            <person name="Ferguson M.E."/>
            <person name="Rounsley S."/>
            <person name="Rokhsar D.S."/>
        </authorList>
    </citation>
    <scope>NUCLEOTIDE SEQUENCE [LARGE SCALE GENOMIC DNA]</scope>
    <source>
        <strain evidence="18">cv. AM560-2</strain>
    </source>
</reference>
<keyword evidence="3" id="KW-0507">mRNA processing</keyword>
<dbReference type="GO" id="GO:0000398">
    <property type="term" value="P:mRNA splicing, via spliceosome"/>
    <property type="evidence" value="ECO:0000318"/>
    <property type="project" value="GO_Central"/>
</dbReference>
<evidence type="ECO:0000256" key="9">
    <source>
        <dbReference type="ARBA" id="ARBA00023187"/>
    </source>
</evidence>
<evidence type="ECO:0000256" key="14">
    <source>
        <dbReference type="SAM" id="MobiDB-lite"/>
    </source>
</evidence>
<feature type="domain" description="Myb-like" evidence="15">
    <location>
        <begin position="2"/>
        <end position="53"/>
    </location>
</feature>
<feature type="coiled-coil region" evidence="13">
    <location>
        <begin position="688"/>
        <end position="718"/>
    </location>
</feature>
<dbReference type="FunFam" id="1.10.10.60:FF:000021">
    <property type="entry name" value="CDC5 cell division cycle 5-like"/>
    <property type="match status" value="1"/>
</dbReference>
<dbReference type="Pfam" id="PF13921">
    <property type="entry name" value="Myb_DNA-bind_6"/>
    <property type="match status" value="1"/>
</dbReference>